<dbReference type="EMBL" id="NXLS01000015">
    <property type="protein sequence ID" value="RDU61553.1"/>
    <property type="molecule type" value="Genomic_DNA"/>
</dbReference>
<proteinExistence type="predicted"/>
<dbReference type="AlphaFoldDB" id="A0A3D8I8R7"/>
<sequence length="134" mass="15318">MEKMENSLACVAVKSAVDISKLAFNDFLSLYGPILKKAFGDDEQEIKALLNEAKEIYSMLKENSNIVNAINIDKSLEYVRRIDKANIGNQWYIVRGLKNGKVEFYSFTNILCKMHPSQYKCTIHRNSANLYNSI</sequence>
<dbReference type="Proteomes" id="UP000256650">
    <property type="component" value="Unassembled WGS sequence"/>
</dbReference>
<comment type="caution">
    <text evidence="1">The sequence shown here is derived from an EMBL/GenBank/DDBJ whole genome shotgun (WGS) entry which is preliminary data.</text>
</comment>
<keyword evidence="2" id="KW-1185">Reference proteome</keyword>
<name>A0A3D8I8R7_9HELI</name>
<organism evidence="1 2">
    <name type="scientific">Helicobacter ganmani</name>
    <dbReference type="NCBI Taxonomy" id="60246"/>
    <lineage>
        <taxon>Bacteria</taxon>
        <taxon>Pseudomonadati</taxon>
        <taxon>Campylobacterota</taxon>
        <taxon>Epsilonproteobacteria</taxon>
        <taxon>Campylobacterales</taxon>
        <taxon>Helicobacteraceae</taxon>
        <taxon>Helicobacter</taxon>
    </lineage>
</organism>
<evidence type="ECO:0000313" key="1">
    <source>
        <dbReference type="EMBL" id="RDU61553.1"/>
    </source>
</evidence>
<feature type="non-terminal residue" evidence="1">
    <location>
        <position position="134"/>
    </location>
</feature>
<evidence type="ECO:0000313" key="2">
    <source>
        <dbReference type="Proteomes" id="UP000256650"/>
    </source>
</evidence>
<protein>
    <submittedName>
        <fullName evidence="1">Uncharacterized protein</fullName>
    </submittedName>
</protein>
<reference evidence="1 2" key="1">
    <citation type="submission" date="2018-04" db="EMBL/GenBank/DDBJ databases">
        <title>Novel Campyloabacter and Helicobacter Species and Strains.</title>
        <authorList>
            <person name="Mannion A.J."/>
            <person name="Shen Z."/>
            <person name="Fox J.G."/>
        </authorList>
    </citation>
    <scope>NUCLEOTIDE SEQUENCE [LARGE SCALE GENOMIC DNA]</scope>
    <source>
        <strain evidence="1 2">MIT 99-5101</strain>
    </source>
</reference>
<accession>A0A3D8I8R7</accession>
<gene>
    <name evidence="1" type="ORF">CQA43_09195</name>
</gene>